<gene>
    <name evidence="4" type="ORF">GEAMG1_0902</name>
</gene>
<organism evidence="4 5">
    <name type="scientific">Trichlorobacter ammonificans</name>
    <dbReference type="NCBI Taxonomy" id="2916410"/>
    <lineage>
        <taxon>Bacteria</taxon>
        <taxon>Pseudomonadati</taxon>
        <taxon>Thermodesulfobacteriota</taxon>
        <taxon>Desulfuromonadia</taxon>
        <taxon>Geobacterales</taxon>
        <taxon>Geobacteraceae</taxon>
        <taxon>Trichlorobacter</taxon>
    </lineage>
</organism>
<evidence type="ECO:0000259" key="3">
    <source>
        <dbReference type="Pfam" id="PF00144"/>
    </source>
</evidence>
<evidence type="ECO:0000256" key="1">
    <source>
        <dbReference type="ARBA" id="ARBA00022801"/>
    </source>
</evidence>
<dbReference type="InterPro" id="IPR001466">
    <property type="entry name" value="Beta-lactam-related"/>
</dbReference>
<dbReference type="SUPFAM" id="SSF56601">
    <property type="entry name" value="beta-lactamase/transpeptidase-like"/>
    <property type="match status" value="1"/>
</dbReference>
<evidence type="ECO:0000256" key="2">
    <source>
        <dbReference type="SAM" id="SignalP"/>
    </source>
</evidence>
<feature type="chain" id="PRO_5046687324" evidence="2">
    <location>
        <begin position="32"/>
        <end position="394"/>
    </location>
</feature>
<dbReference type="Gene3D" id="3.40.710.10">
    <property type="entry name" value="DD-peptidase/beta-lactamase superfamily"/>
    <property type="match status" value="1"/>
</dbReference>
<dbReference type="Proteomes" id="UP001295463">
    <property type="component" value="Chromosome"/>
</dbReference>
<sequence>MMPFRCLFRILQLLTVSVVFYLVSATTGAAAEVDPLAEADRRAALEFMLQDAINRRLISGAVVLIGDRHGVLYEHAAGRAGFEADAQPLTTDTMFDVASLTKAVATATAVVSLIDQGRFTLLDPISAWFPELEGREITILQLLTHTSGLHDRDLDRYDPLGSVLRTAALSAGNQPPGSRFLYADINFILLGELVRRETGLSLDRYCQEAIFRPLGMHRTGFNPTPGLRIAATLGGSGSITGVVQDYNARKLGGVAGHAGLFSTARDLGKYARMLLNHGQLDGAAILSPQAVAQMTAPYFFGNGRIVRGLGWDRESPYSSPRGMLFSNTSYGHTGYSGSSIWVDPKAGLYVVLLTTRINYQNKQRFNRLRSNISTLGAAVFSGEGVLQKPEKTQP</sequence>
<feature type="signal peptide" evidence="2">
    <location>
        <begin position="1"/>
        <end position="31"/>
    </location>
</feature>
<evidence type="ECO:0000313" key="5">
    <source>
        <dbReference type="Proteomes" id="UP001295463"/>
    </source>
</evidence>
<dbReference type="PANTHER" id="PTHR43283">
    <property type="entry name" value="BETA-LACTAMASE-RELATED"/>
    <property type="match status" value="1"/>
</dbReference>
<protein>
    <submittedName>
        <fullName evidence="4">Beta-lactamase class C and other penicillin binding proteins</fullName>
    </submittedName>
</protein>
<feature type="domain" description="Beta-lactamase-related" evidence="3">
    <location>
        <begin position="56"/>
        <end position="356"/>
    </location>
</feature>
<proteinExistence type="predicted"/>
<keyword evidence="2" id="KW-0732">Signal</keyword>
<dbReference type="EMBL" id="OW150024">
    <property type="protein sequence ID" value="CAH2030715.1"/>
    <property type="molecule type" value="Genomic_DNA"/>
</dbReference>
<dbReference type="RefSeq" id="WP_305731630.1">
    <property type="nucleotide sequence ID" value="NZ_OW150024.1"/>
</dbReference>
<dbReference type="InterPro" id="IPR012338">
    <property type="entry name" value="Beta-lactam/transpept-like"/>
</dbReference>
<dbReference type="PANTHER" id="PTHR43283:SF11">
    <property type="entry name" value="BETA-LACTAMASE-RELATED DOMAIN-CONTAINING PROTEIN"/>
    <property type="match status" value="1"/>
</dbReference>
<name>A0ABN8HD93_9BACT</name>
<keyword evidence="1" id="KW-0378">Hydrolase</keyword>
<dbReference type="InterPro" id="IPR050789">
    <property type="entry name" value="Diverse_Enzym_Activities"/>
</dbReference>
<dbReference type="Pfam" id="PF00144">
    <property type="entry name" value="Beta-lactamase"/>
    <property type="match status" value="1"/>
</dbReference>
<accession>A0ABN8HD93</accession>
<evidence type="ECO:0000313" key="4">
    <source>
        <dbReference type="EMBL" id="CAH2030715.1"/>
    </source>
</evidence>
<keyword evidence="5" id="KW-1185">Reference proteome</keyword>
<reference evidence="4 5" key="1">
    <citation type="submission" date="2022-03" db="EMBL/GenBank/DDBJ databases">
        <authorList>
            <person name="Koch H."/>
        </authorList>
    </citation>
    <scope>NUCLEOTIDE SEQUENCE [LARGE SCALE GENOMIC DNA]</scope>
    <source>
        <strain evidence="4 5">G1</strain>
    </source>
</reference>